<name>A0ABW2KAK0_9ACTN</name>
<proteinExistence type="predicted"/>
<dbReference type="EMBL" id="JBHTBH010000001">
    <property type="protein sequence ID" value="MFC7326323.1"/>
    <property type="molecule type" value="Genomic_DNA"/>
</dbReference>
<feature type="transmembrane region" description="Helical" evidence="2">
    <location>
        <begin position="72"/>
        <end position="94"/>
    </location>
</feature>
<sequence length="215" mass="22120">MADTDDDALRAALAAARELPTEAERQAARDRAVRAYARKGVVRLGALFGLFGIPFVLALIESVGLLPQPFTTQPLAVVGAVGATLGGVYAWAYGAKQFFRIKDRITDRRAGHPRSTHPAPAGSPDRRPAAQEAPRAATTGAQARSATAAPPAAARPAPAAADGPPQGIAAALTRRTAKGGGTTAPARASESTAPARHEPGRRTAGPEQRGRGTSR</sequence>
<evidence type="ECO:0000313" key="4">
    <source>
        <dbReference type="Proteomes" id="UP001596540"/>
    </source>
</evidence>
<evidence type="ECO:0000256" key="1">
    <source>
        <dbReference type="SAM" id="MobiDB-lite"/>
    </source>
</evidence>
<reference evidence="4" key="1">
    <citation type="journal article" date="2019" name="Int. J. Syst. Evol. Microbiol.">
        <title>The Global Catalogue of Microorganisms (GCM) 10K type strain sequencing project: providing services to taxonomists for standard genome sequencing and annotation.</title>
        <authorList>
            <consortium name="The Broad Institute Genomics Platform"/>
            <consortium name="The Broad Institute Genome Sequencing Center for Infectious Disease"/>
            <person name="Wu L."/>
            <person name="Ma J."/>
        </authorList>
    </citation>
    <scope>NUCLEOTIDE SEQUENCE [LARGE SCALE GENOMIC DNA]</scope>
    <source>
        <strain evidence="4">CGMCC 4.7382</strain>
    </source>
</reference>
<protein>
    <submittedName>
        <fullName evidence="3">Uncharacterized protein</fullName>
    </submittedName>
</protein>
<evidence type="ECO:0000313" key="3">
    <source>
        <dbReference type="EMBL" id="MFC7326323.1"/>
    </source>
</evidence>
<comment type="caution">
    <text evidence="3">The sequence shown here is derived from an EMBL/GenBank/DDBJ whole genome shotgun (WGS) entry which is preliminary data.</text>
</comment>
<keyword evidence="2" id="KW-1133">Transmembrane helix</keyword>
<gene>
    <name evidence="3" type="ORF">ACFQRF_01100</name>
</gene>
<feature type="region of interest" description="Disordered" evidence="1">
    <location>
        <begin position="106"/>
        <end position="215"/>
    </location>
</feature>
<organism evidence="3 4">
    <name type="scientific">Marinactinospora rubrisoli</name>
    <dbReference type="NCBI Taxonomy" id="2715399"/>
    <lineage>
        <taxon>Bacteria</taxon>
        <taxon>Bacillati</taxon>
        <taxon>Actinomycetota</taxon>
        <taxon>Actinomycetes</taxon>
        <taxon>Streptosporangiales</taxon>
        <taxon>Nocardiopsidaceae</taxon>
        <taxon>Marinactinospora</taxon>
    </lineage>
</organism>
<accession>A0ABW2KAK0</accession>
<keyword evidence="2" id="KW-0472">Membrane</keyword>
<feature type="compositionally biased region" description="Low complexity" evidence="1">
    <location>
        <begin position="130"/>
        <end position="174"/>
    </location>
</feature>
<keyword evidence="4" id="KW-1185">Reference proteome</keyword>
<dbReference type="Proteomes" id="UP001596540">
    <property type="component" value="Unassembled WGS sequence"/>
</dbReference>
<evidence type="ECO:0000256" key="2">
    <source>
        <dbReference type="SAM" id="Phobius"/>
    </source>
</evidence>
<keyword evidence="2" id="KW-0812">Transmembrane</keyword>
<feature type="transmembrane region" description="Helical" evidence="2">
    <location>
        <begin position="41"/>
        <end position="60"/>
    </location>
</feature>
<dbReference type="RefSeq" id="WP_379868092.1">
    <property type="nucleotide sequence ID" value="NZ_JBHTBH010000001.1"/>
</dbReference>